<reference evidence="2 3" key="1">
    <citation type="submission" date="2018-03" db="EMBL/GenBank/DDBJ databases">
        <title>Genomic Encyclopedia of Archaeal and Bacterial Type Strains, Phase II (KMG-II): from individual species to whole genera.</title>
        <authorList>
            <person name="Goeker M."/>
        </authorList>
    </citation>
    <scope>NUCLEOTIDE SEQUENCE [LARGE SCALE GENOMIC DNA]</scope>
    <source>
        <strain evidence="2 3">DSM 100214</strain>
    </source>
</reference>
<dbReference type="GO" id="GO:0005829">
    <property type="term" value="C:cytosol"/>
    <property type="evidence" value="ECO:0007669"/>
    <property type="project" value="TreeGrafter"/>
</dbReference>
<evidence type="ECO:0000259" key="1">
    <source>
        <dbReference type="Pfam" id="PF00117"/>
    </source>
</evidence>
<dbReference type="InterPro" id="IPR044992">
    <property type="entry name" value="ChyE-like"/>
</dbReference>
<dbReference type="OrthoDB" id="9807137at2"/>
<dbReference type="EMBL" id="QICL01000021">
    <property type="protein sequence ID" value="PXV62179.1"/>
    <property type="molecule type" value="Genomic_DNA"/>
</dbReference>
<dbReference type="Proteomes" id="UP000247973">
    <property type="component" value="Unassembled WGS sequence"/>
</dbReference>
<dbReference type="PANTHER" id="PTHR42695:SF5">
    <property type="entry name" value="GLUTAMINE AMIDOTRANSFERASE YLR126C-RELATED"/>
    <property type="match status" value="1"/>
</dbReference>
<dbReference type="PANTHER" id="PTHR42695">
    <property type="entry name" value="GLUTAMINE AMIDOTRANSFERASE YLR126C-RELATED"/>
    <property type="match status" value="1"/>
</dbReference>
<dbReference type="FunFam" id="3.40.50.880:FF:000033">
    <property type="entry name" value="Glutamine amidotransferase class-I"/>
    <property type="match status" value="1"/>
</dbReference>
<dbReference type="PROSITE" id="PS51273">
    <property type="entry name" value="GATASE_TYPE_1"/>
    <property type="match status" value="1"/>
</dbReference>
<dbReference type="AlphaFoldDB" id="A0A2V3PSW9"/>
<protein>
    <submittedName>
        <fullName evidence="2">GMP synthase-like glutamine amidotransferase</fullName>
    </submittedName>
</protein>
<proteinExistence type="predicted"/>
<feature type="domain" description="Glutamine amidotransferase" evidence="1">
    <location>
        <begin position="43"/>
        <end position="192"/>
    </location>
</feature>
<dbReference type="Pfam" id="PF00117">
    <property type="entry name" value="GATase"/>
    <property type="match status" value="1"/>
</dbReference>
<name>A0A2V3PSW9_9BACT</name>
<keyword evidence="2" id="KW-0808">Transferase</keyword>
<dbReference type="InterPro" id="IPR017926">
    <property type="entry name" value="GATASE"/>
</dbReference>
<dbReference type="Gene3D" id="3.40.50.880">
    <property type="match status" value="1"/>
</dbReference>
<dbReference type="InterPro" id="IPR029062">
    <property type="entry name" value="Class_I_gatase-like"/>
</dbReference>
<dbReference type="SUPFAM" id="SSF52317">
    <property type="entry name" value="Class I glutamine amidotransferase-like"/>
    <property type="match status" value="1"/>
</dbReference>
<comment type="caution">
    <text evidence="2">The sequence shown here is derived from an EMBL/GenBank/DDBJ whole genome shotgun (WGS) entry which is preliminary data.</text>
</comment>
<evidence type="ECO:0000313" key="3">
    <source>
        <dbReference type="Proteomes" id="UP000247973"/>
    </source>
</evidence>
<dbReference type="GO" id="GO:0016740">
    <property type="term" value="F:transferase activity"/>
    <property type="evidence" value="ECO:0007669"/>
    <property type="project" value="UniProtKB-KW"/>
</dbReference>
<keyword evidence="3" id="KW-1185">Reference proteome</keyword>
<evidence type="ECO:0000313" key="2">
    <source>
        <dbReference type="EMBL" id="PXV62179.1"/>
    </source>
</evidence>
<organism evidence="2 3">
    <name type="scientific">Dysgonomonas alginatilytica</name>
    <dbReference type="NCBI Taxonomy" id="1605892"/>
    <lineage>
        <taxon>Bacteria</taxon>
        <taxon>Pseudomonadati</taxon>
        <taxon>Bacteroidota</taxon>
        <taxon>Bacteroidia</taxon>
        <taxon>Bacteroidales</taxon>
        <taxon>Dysgonomonadaceae</taxon>
        <taxon>Dysgonomonas</taxon>
    </lineage>
</organism>
<dbReference type="RefSeq" id="WP_110311531.1">
    <property type="nucleotide sequence ID" value="NZ_QICL01000021.1"/>
</dbReference>
<sequence>MKSNNLRIHCLIHVSFEGIGHIESWAKKHNYHLSYTYLFEEVSFPSKDEFDMLIIMGGPMNIYEEELYPWLVPEKKFIREAIESDKTVIGFCLGSQLIADVLGGKITSNKDKEIGWFPIVLTDEAKNTPIFPNQDLDFSVFHWHGDTFSLPQNSVKLASSRGCGNQAFLYNERVVGLQFHLEVTPESLDEMIKNGKSELQDGKYIQSAQEMKNNTHFISQCNDLLENILDQLSKN</sequence>
<keyword evidence="2" id="KW-0315">Glutamine amidotransferase</keyword>
<accession>A0A2V3PSW9</accession>
<gene>
    <name evidence="2" type="ORF">CLV62_1212</name>
</gene>
<dbReference type="CDD" id="cd01741">
    <property type="entry name" value="GATase1_1"/>
    <property type="match status" value="1"/>
</dbReference>